<keyword evidence="1" id="KW-0472">Membrane</keyword>
<feature type="transmembrane region" description="Helical" evidence="1">
    <location>
        <begin position="20"/>
        <end position="37"/>
    </location>
</feature>
<gene>
    <name evidence="2" type="ORF">D4764_08G0005510</name>
</gene>
<sequence length="106" mass="12284">MSADELSKLLDEYGIKHGPVVVWVQILAVAVFFYMIFASMETNESFRGLDLLVCSLNTTSLLMAYQAELEEEMTDDPDPVLWEELCIITYACTRWQYRHRTEPRGK</sequence>
<proteinExistence type="predicted"/>
<dbReference type="Proteomes" id="UP000324091">
    <property type="component" value="Chromosome 8"/>
</dbReference>
<protein>
    <submittedName>
        <fullName evidence="2">Uncharacterized protein</fullName>
    </submittedName>
</protein>
<evidence type="ECO:0000313" key="2">
    <source>
        <dbReference type="EMBL" id="TWW56564.1"/>
    </source>
</evidence>
<keyword evidence="1" id="KW-1133">Transmembrane helix</keyword>
<evidence type="ECO:0000256" key="1">
    <source>
        <dbReference type="SAM" id="Phobius"/>
    </source>
</evidence>
<reference evidence="2 3" key="1">
    <citation type="submission" date="2019-04" db="EMBL/GenBank/DDBJ databases">
        <title>Chromosome genome assembly for Takifugu flavidus.</title>
        <authorList>
            <person name="Xiao S."/>
        </authorList>
    </citation>
    <scope>NUCLEOTIDE SEQUENCE [LARGE SCALE GENOMIC DNA]</scope>
    <source>
        <strain evidence="2">HTHZ2018</strain>
        <tissue evidence="2">Muscle</tissue>
    </source>
</reference>
<accession>A0A5C6MMT3</accession>
<comment type="caution">
    <text evidence="2">The sequence shown here is derived from an EMBL/GenBank/DDBJ whole genome shotgun (WGS) entry which is preliminary data.</text>
</comment>
<organism evidence="2 3">
    <name type="scientific">Takifugu flavidus</name>
    <name type="common">sansaifugu</name>
    <dbReference type="NCBI Taxonomy" id="433684"/>
    <lineage>
        <taxon>Eukaryota</taxon>
        <taxon>Metazoa</taxon>
        <taxon>Chordata</taxon>
        <taxon>Craniata</taxon>
        <taxon>Vertebrata</taxon>
        <taxon>Euteleostomi</taxon>
        <taxon>Actinopterygii</taxon>
        <taxon>Neopterygii</taxon>
        <taxon>Teleostei</taxon>
        <taxon>Neoteleostei</taxon>
        <taxon>Acanthomorphata</taxon>
        <taxon>Eupercaria</taxon>
        <taxon>Tetraodontiformes</taxon>
        <taxon>Tetradontoidea</taxon>
        <taxon>Tetraodontidae</taxon>
        <taxon>Takifugu</taxon>
    </lineage>
</organism>
<name>A0A5C6MMT3_9TELE</name>
<dbReference type="AlphaFoldDB" id="A0A5C6MMT3"/>
<dbReference type="EMBL" id="RHFK02000021">
    <property type="protein sequence ID" value="TWW56564.1"/>
    <property type="molecule type" value="Genomic_DNA"/>
</dbReference>
<keyword evidence="3" id="KW-1185">Reference proteome</keyword>
<keyword evidence="1" id="KW-0812">Transmembrane</keyword>
<evidence type="ECO:0000313" key="3">
    <source>
        <dbReference type="Proteomes" id="UP000324091"/>
    </source>
</evidence>